<dbReference type="EMBL" id="JAVFWL010000002">
    <property type="protein sequence ID" value="KAK6732656.1"/>
    <property type="molecule type" value="Genomic_DNA"/>
</dbReference>
<feature type="repeat" description="WD" evidence="11">
    <location>
        <begin position="164"/>
        <end position="205"/>
    </location>
</feature>
<dbReference type="PROSITE" id="PS50294">
    <property type="entry name" value="WD_REPEATS_REGION"/>
    <property type="match status" value="1"/>
</dbReference>
<dbReference type="Pfam" id="PF00400">
    <property type="entry name" value="WD40"/>
    <property type="match status" value="2"/>
</dbReference>
<evidence type="ECO:0000256" key="4">
    <source>
        <dbReference type="ARBA" id="ARBA00022679"/>
    </source>
</evidence>
<dbReference type="InterPro" id="IPR049560">
    <property type="entry name" value="MeTrfase_RsmB-F_NOP2_cat"/>
</dbReference>
<dbReference type="Pfam" id="PF01189">
    <property type="entry name" value="Methyltr_RsmB-F"/>
    <property type="match status" value="1"/>
</dbReference>
<comment type="catalytic activity">
    <reaction evidence="10">
        <text>a cytidine in rRNA + S-adenosyl-L-methionine = a 5-methylcytidine in rRNA + S-adenosyl-L-homocysteine + H(+)</text>
        <dbReference type="Rhea" id="RHEA:61484"/>
        <dbReference type="Rhea" id="RHEA-COMP:15836"/>
        <dbReference type="Rhea" id="RHEA-COMP:15837"/>
        <dbReference type="ChEBI" id="CHEBI:15378"/>
        <dbReference type="ChEBI" id="CHEBI:57856"/>
        <dbReference type="ChEBI" id="CHEBI:59789"/>
        <dbReference type="ChEBI" id="CHEBI:74483"/>
        <dbReference type="ChEBI" id="CHEBI:82748"/>
    </reaction>
</comment>
<keyword evidence="4 12" id="KW-0808">Transferase</keyword>
<keyword evidence="5 12" id="KW-0949">S-adenosyl-L-methionine</keyword>
<evidence type="ECO:0000313" key="15">
    <source>
        <dbReference type="EMBL" id="KAK6732656.1"/>
    </source>
</evidence>
<evidence type="ECO:0000256" key="9">
    <source>
        <dbReference type="ARBA" id="ARBA00042050"/>
    </source>
</evidence>
<keyword evidence="6 12" id="KW-0694">RNA-binding</keyword>
<keyword evidence="8" id="KW-0496">Mitochondrion</keyword>
<protein>
    <recommendedName>
        <fullName evidence="9">NOL1/NOP2/Sun domain family member 4</fullName>
    </recommendedName>
</protein>
<keyword evidence="11" id="KW-0853">WD repeat</keyword>
<feature type="domain" description="SAM-dependent MTase RsmB/NOP-type" evidence="14">
    <location>
        <begin position="563"/>
        <end position="849"/>
    </location>
</feature>
<evidence type="ECO:0000256" key="12">
    <source>
        <dbReference type="PROSITE-ProRule" id="PRU01023"/>
    </source>
</evidence>
<dbReference type="PANTHER" id="PTHR22808">
    <property type="entry name" value="NCL1 YEAST -RELATED NOL1/NOP2/FMU SUN DOMAIN-CONTAINING"/>
    <property type="match status" value="1"/>
</dbReference>
<feature type="binding site" evidence="12">
    <location>
        <begin position="667"/>
        <end position="673"/>
    </location>
    <ligand>
        <name>S-adenosyl-L-methionine</name>
        <dbReference type="ChEBI" id="CHEBI:59789"/>
    </ligand>
</feature>
<sequence length="877" mass="97706">MLCARLCTYFFAYGPELWLKFVYEEMMEVDEVEQANEIVKENAALVQPDWDLALKEMPNPQFFVGLRKHGEKSLFANVEKQGDEYICADSSIRVSVQQSCNSLQLEYAGAKATFLSPVSEIRDLHDFAIQSMDISCTGNLIVTSDTNGSLIVSNVMNGSLLRHLKGHTMDVYKCRFFPSGLVVLSAGMDMTVKVWSVENGQCPRTFRGHIMAVTDLAIIGIGREVLSCSHDGTIIKWLCADGSEQERWRPEAGPCNALAIDRKSEIFAVACEAKKCVVYSVEGPTRATIVTDNVPTAVCIDHEMDNVIFIGDEGGMVSVYDTKSKSFIYRLQTNRGSVMKIMTRDEGVFVSFKDGSMCCYVRESSSPSVAPTPLYEFTGSDCDPIYDFCFNMKHLFTASRDRVMLKAHQFLDIYLPKLQKVQVRFKTVKFKPKIAKNRPLKTPSAVALDHCDFYYGPMFGKRWPSIRLGLLTPNKYIAVMNTFSKSCDAHEDILKDLSTLDLLARIRGKTAAERIEAKKLRVDSVAKKETEQAMKEMEACEPERTSSSYEDPLMRTAAGLAEFQPPSESISPGELQMGKKKQKKENLENFQVTGFEAEGMEMVRRNHFIYYPRELRLRCYDRGVLSDFPPPVKDDNGIPSWWLLDGGSLVPVLALGLEKGDSLLDVCAAPGGKSLLALLTKLPEKVVCNDFKLARLGQLKRALSTYVPSNAAEADTVILKRKDASNLATWDELNTYDKVIADVPCSTDRLAVNQDDGNMYSPQMTNERLSLPQLQTKILINALRSVKVGGSVVYSTCTLSSIQNESVVENGVAIAEQKFGVRVVEESLSQLVTHLSSSGLYRFSDQCRTGIRRILHTGEAAVHCDTVDVGLNGWHVD</sequence>
<comment type="subcellular location">
    <subcellularLocation>
        <location evidence="1">Mitochondrion</location>
    </subcellularLocation>
</comment>
<keyword evidence="2" id="KW-0698">rRNA processing</keyword>
<evidence type="ECO:0000313" key="16">
    <source>
        <dbReference type="Proteomes" id="UP001303046"/>
    </source>
</evidence>
<evidence type="ECO:0000256" key="2">
    <source>
        <dbReference type="ARBA" id="ARBA00022552"/>
    </source>
</evidence>
<evidence type="ECO:0000256" key="8">
    <source>
        <dbReference type="ARBA" id="ARBA00023128"/>
    </source>
</evidence>
<comment type="similarity">
    <text evidence="12">Belongs to the class I-like SAM-binding methyltransferase superfamily. RsmB/NOP family.</text>
</comment>
<gene>
    <name evidence="15" type="primary">Necator_chrII.g4596</name>
    <name evidence="15" type="ORF">RB195_016804</name>
</gene>
<dbReference type="PROSITE" id="PS50082">
    <property type="entry name" value="WD_REPEATS_2"/>
    <property type="match status" value="1"/>
</dbReference>
<dbReference type="PROSITE" id="PS51686">
    <property type="entry name" value="SAM_MT_RSMB_NOP"/>
    <property type="match status" value="1"/>
</dbReference>
<dbReference type="Proteomes" id="UP001303046">
    <property type="component" value="Unassembled WGS sequence"/>
</dbReference>
<evidence type="ECO:0000256" key="11">
    <source>
        <dbReference type="PROSITE-ProRule" id="PRU00221"/>
    </source>
</evidence>
<feature type="binding site" evidence="12">
    <location>
        <position position="742"/>
    </location>
    <ligand>
        <name>S-adenosyl-L-methionine</name>
        <dbReference type="ChEBI" id="CHEBI:59789"/>
    </ligand>
</feature>
<dbReference type="InterPro" id="IPR029063">
    <property type="entry name" value="SAM-dependent_MTases_sf"/>
</dbReference>
<evidence type="ECO:0000256" key="13">
    <source>
        <dbReference type="SAM" id="MobiDB-lite"/>
    </source>
</evidence>
<dbReference type="InterPro" id="IPR023267">
    <property type="entry name" value="RCMT"/>
</dbReference>
<organism evidence="15 16">
    <name type="scientific">Necator americanus</name>
    <name type="common">Human hookworm</name>
    <dbReference type="NCBI Taxonomy" id="51031"/>
    <lineage>
        <taxon>Eukaryota</taxon>
        <taxon>Metazoa</taxon>
        <taxon>Ecdysozoa</taxon>
        <taxon>Nematoda</taxon>
        <taxon>Chromadorea</taxon>
        <taxon>Rhabditida</taxon>
        <taxon>Rhabditina</taxon>
        <taxon>Rhabditomorpha</taxon>
        <taxon>Strongyloidea</taxon>
        <taxon>Ancylostomatidae</taxon>
        <taxon>Bunostominae</taxon>
        <taxon>Necator</taxon>
    </lineage>
</organism>
<evidence type="ECO:0000256" key="6">
    <source>
        <dbReference type="ARBA" id="ARBA00022884"/>
    </source>
</evidence>
<accession>A0ABR1C5X6</accession>
<keyword evidence="16" id="KW-1185">Reference proteome</keyword>
<dbReference type="SUPFAM" id="SSF53335">
    <property type="entry name" value="S-adenosyl-L-methionine-dependent methyltransferases"/>
    <property type="match status" value="1"/>
</dbReference>
<dbReference type="PANTHER" id="PTHR22808:SF3">
    <property type="entry name" value="5-METHYLCYTOSINE RRNA METHYLTRANSFERASE NSUN4"/>
    <property type="match status" value="1"/>
</dbReference>
<comment type="caution">
    <text evidence="15">The sequence shown here is derived from an EMBL/GenBank/DDBJ whole genome shotgun (WGS) entry which is preliminary data.</text>
</comment>
<dbReference type="Gene3D" id="6.20.240.40">
    <property type="match status" value="1"/>
</dbReference>
<evidence type="ECO:0000256" key="1">
    <source>
        <dbReference type="ARBA" id="ARBA00004173"/>
    </source>
</evidence>
<dbReference type="PRINTS" id="PR02008">
    <property type="entry name" value="RCMTFAMILY"/>
</dbReference>
<proteinExistence type="inferred from homology"/>
<name>A0ABR1C5X6_NECAM</name>
<dbReference type="InterPro" id="IPR015943">
    <property type="entry name" value="WD40/YVTN_repeat-like_dom_sf"/>
</dbReference>
<feature type="active site" description="Nucleophile" evidence="12">
    <location>
        <position position="797"/>
    </location>
</feature>
<dbReference type="Gene3D" id="2.130.10.10">
    <property type="entry name" value="YVTN repeat-like/Quinoprotein amine dehydrogenase"/>
    <property type="match status" value="2"/>
</dbReference>
<dbReference type="Gene3D" id="3.40.50.150">
    <property type="entry name" value="Vaccinia Virus protein VP39"/>
    <property type="match status" value="1"/>
</dbReference>
<dbReference type="SMART" id="SM00320">
    <property type="entry name" value="WD40"/>
    <property type="match status" value="6"/>
</dbReference>
<evidence type="ECO:0000256" key="3">
    <source>
        <dbReference type="ARBA" id="ARBA00022603"/>
    </source>
</evidence>
<evidence type="ECO:0000256" key="5">
    <source>
        <dbReference type="ARBA" id="ARBA00022691"/>
    </source>
</evidence>
<dbReference type="InterPro" id="IPR001680">
    <property type="entry name" value="WD40_rpt"/>
</dbReference>
<dbReference type="InterPro" id="IPR001678">
    <property type="entry name" value="MeTrfase_RsmB-F_NOP2_dom"/>
</dbReference>
<evidence type="ECO:0000259" key="14">
    <source>
        <dbReference type="PROSITE" id="PS51686"/>
    </source>
</evidence>
<dbReference type="InterPro" id="IPR036322">
    <property type="entry name" value="WD40_repeat_dom_sf"/>
</dbReference>
<reference evidence="15 16" key="1">
    <citation type="submission" date="2023-08" db="EMBL/GenBank/DDBJ databases">
        <title>A Necator americanus chromosomal reference genome.</title>
        <authorList>
            <person name="Ilik V."/>
            <person name="Petrzelkova K.J."/>
            <person name="Pardy F."/>
            <person name="Fuh T."/>
            <person name="Niatou-Singa F.S."/>
            <person name="Gouil Q."/>
            <person name="Baker L."/>
            <person name="Ritchie M.E."/>
            <person name="Jex A.R."/>
            <person name="Gazzola D."/>
            <person name="Li H."/>
            <person name="Toshio Fujiwara R."/>
            <person name="Zhan B."/>
            <person name="Aroian R.V."/>
            <person name="Pafco B."/>
            <person name="Schwarz E.M."/>
        </authorList>
    </citation>
    <scope>NUCLEOTIDE SEQUENCE [LARGE SCALE GENOMIC DNA]</scope>
    <source>
        <strain evidence="15 16">Aroian</strain>
        <tissue evidence="15">Whole animal</tissue>
    </source>
</reference>
<feature type="region of interest" description="Disordered" evidence="13">
    <location>
        <begin position="564"/>
        <end position="583"/>
    </location>
</feature>
<evidence type="ECO:0000256" key="7">
    <source>
        <dbReference type="ARBA" id="ARBA00022946"/>
    </source>
</evidence>
<keyword evidence="3 12" id="KW-0489">Methyltransferase</keyword>
<evidence type="ECO:0000256" key="10">
    <source>
        <dbReference type="ARBA" id="ARBA00049302"/>
    </source>
</evidence>
<feature type="binding site" evidence="12">
    <location>
        <position position="723"/>
    </location>
    <ligand>
        <name>S-adenosyl-L-methionine</name>
        <dbReference type="ChEBI" id="CHEBI:59789"/>
    </ligand>
</feature>
<dbReference type="SUPFAM" id="SSF50978">
    <property type="entry name" value="WD40 repeat-like"/>
    <property type="match status" value="1"/>
</dbReference>
<feature type="binding site" evidence="12">
    <location>
        <position position="690"/>
    </location>
    <ligand>
        <name>S-adenosyl-L-methionine</name>
        <dbReference type="ChEBI" id="CHEBI:59789"/>
    </ligand>
</feature>
<keyword evidence="7" id="KW-0809">Transit peptide</keyword>